<protein>
    <submittedName>
        <fullName evidence="2">Uncharacterized protein</fullName>
    </submittedName>
</protein>
<reference evidence="2" key="1">
    <citation type="journal article" date="2020" name="bioRxiv">
        <title>Comparative genomics of Chlamydomonas.</title>
        <authorList>
            <person name="Craig R.J."/>
            <person name="Hasan A.R."/>
            <person name="Ness R.W."/>
            <person name="Keightley P.D."/>
        </authorList>
    </citation>
    <scope>NUCLEOTIDE SEQUENCE</scope>
    <source>
        <strain evidence="2">CCAP 11/70</strain>
    </source>
</reference>
<sequence>MLSSLLTASDANSTAGNLTATVNVTFVVPTGDTWTEVFASLYPNSAEFEVTGVRLDVPPLTLPSGVTCSADLLAGLKSSLSSSLTALGLDVGSLDDVSPTVVVAVGGAPSGGGDLSAMNSSNMAETTAAGVGAWQVGTAALASMCVPPSSEIITTAQAQVTYRLQLSPGGLATFQAACVNGVLSAEGAAMMGLPGARVSCFVQAAPALQASSASPSPQGSDDGLSDGQLIGISVGSTLGGLLVLVLCVAAAVLIVRHVQREKVTPADGGADASGAGAGAAAAAGGAEAAVAQPALQPTPSRQGLPPSASGRLGSGNRVMPSDGPSPSPLVAPEQAGQEAWRQSQGPWGAQTPQQGGAGPSAPPLPYGQAPYPQRSSKRFSGSAQEQAPAPNPFGAPPVRETSLPGGLRDDSRPSNGEGGLPAVPEGAAVSYGQSGTAPPPELEPARQDSHHWSYALPQGPPDGACPQQPADGAATVPPAPADASGTGQVPPYPPPPAAQDSHHWSYALPQSSADDGAAALSPGPSPPCVRPGGVEASVAVTCPASTPDSSPTPAKRRGSPLPPPIQPPMPIPVPSRLPAAWDVASFEQRGPGAGPGGPQGGNQFRLAPYSRVGSLPAIGPQGRNAYQ</sequence>
<evidence type="ECO:0000313" key="3">
    <source>
        <dbReference type="Proteomes" id="UP000612055"/>
    </source>
</evidence>
<organism evidence="2 3">
    <name type="scientific">Edaphochlamys debaryana</name>
    <dbReference type="NCBI Taxonomy" id="47281"/>
    <lineage>
        <taxon>Eukaryota</taxon>
        <taxon>Viridiplantae</taxon>
        <taxon>Chlorophyta</taxon>
        <taxon>core chlorophytes</taxon>
        <taxon>Chlorophyceae</taxon>
        <taxon>CS clade</taxon>
        <taxon>Chlamydomonadales</taxon>
        <taxon>Chlamydomonadales incertae sedis</taxon>
        <taxon>Edaphochlamys</taxon>
    </lineage>
</organism>
<feature type="compositionally biased region" description="Low complexity" evidence="1">
    <location>
        <begin position="344"/>
        <end position="354"/>
    </location>
</feature>
<proteinExistence type="predicted"/>
<feature type="compositionally biased region" description="Low complexity" evidence="1">
    <location>
        <begin position="543"/>
        <end position="553"/>
    </location>
</feature>
<name>A0A835Y1I7_9CHLO</name>
<dbReference type="Proteomes" id="UP000612055">
    <property type="component" value="Unassembled WGS sequence"/>
</dbReference>
<feature type="compositionally biased region" description="Gly residues" evidence="1">
    <location>
        <begin position="591"/>
        <end position="600"/>
    </location>
</feature>
<evidence type="ECO:0000256" key="1">
    <source>
        <dbReference type="SAM" id="MobiDB-lite"/>
    </source>
</evidence>
<dbReference type="AlphaFoldDB" id="A0A835Y1I7"/>
<accession>A0A835Y1I7</accession>
<keyword evidence="3" id="KW-1185">Reference proteome</keyword>
<gene>
    <name evidence="2" type="ORF">HYH03_008861</name>
</gene>
<feature type="compositionally biased region" description="Pro residues" evidence="1">
    <location>
        <begin position="560"/>
        <end position="575"/>
    </location>
</feature>
<comment type="caution">
    <text evidence="2">The sequence shown here is derived from an EMBL/GenBank/DDBJ whole genome shotgun (WGS) entry which is preliminary data.</text>
</comment>
<evidence type="ECO:0000313" key="2">
    <source>
        <dbReference type="EMBL" id="KAG2492953.1"/>
    </source>
</evidence>
<dbReference type="EMBL" id="JAEHOE010000041">
    <property type="protein sequence ID" value="KAG2492953.1"/>
    <property type="molecule type" value="Genomic_DNA"/>
</dbReference>
<feature type="region of interest" description="Disordered" evidence="1">
    <location>
        <begin position="290"/>
        <end position="627"/>
    </location>
</feature>